<keyword evidence="2" id="KW-1185">Reference proteome</keyword>
<sequence length="161" mass="17607">MEVGRRELKSSPSGIVGGEGAGIALSVNAGLNGIPPSLPVIYRRFFSAPRTLTCLPSKGRELSILNVAGASSRGTFLRGQFWKKGQLPPWEWSEIPEGKQSGKVPRDYWVPSERLLSSRSFATGAFEKGMSINPHTLTCLWLCCSTFLRKAMALLYSFLEG</sequence>
<protein>
    <submittedName>
        <fullName evidence="1">Uncharacterized protein</fullName>
    </submittedName>
</protein>
<organism evidence="1 2">
    <name type="scientific">Caerostris extrusa</name>
    <name type="common">Bark spider</name>
    <name type="synonym">Caerostris bankana</name>
    <dbReference type="NCBI Taxonomy" id="172846"/>
    <lineage>
        <taxon>Eukaryota</taxon>
        <taxon>Metazoa</taxon>
        <taxon>Ecdysozoa</taxon>
        <taxon>Arthropoda</taxon>
        <taxon>Chelicerata</taxon>
        <taxon>Arachnida</taxon>
        <taxon>Araneae</taxon>
        <taxon>Araneomorphae</taxon>
        <taxon>Entelegynae</taxon>
        <taxon>Araneoidea</taxon>
        <taxon>Araneidae</taxon>
        <taxon>Caerostris</taxon>
    </lineage>
</organism>
<proteinExistence type="predicted"/>
<dbReference type="EMBL" id="BPLR01008802">
    <property type="protein sequence ID" value="GIY27304.1"/>
    <property type="molecule type" value="Genomic_DNA"/>
</dbReference>
<evidence type="ECO:0000313" key="1">
    <source>
        <dbReference type="EMBL" id="GIY27304.1"/>
    </source>
</evidence>
<comment type="caution">
    <text evidence="1">The sequence shown here is derived from an EMBL/GenBank/DDBJ whole genome shotgun (WGS) entry which is preliminary data.</text>
</comment>
<reference evidence="1 2" key="1">
    <citation type="submission" date="2021-06" db="EMBL/GenBank/DDBJ databases">
        <title>Caerostris extrusa draft genome.</title>
        <authorList>
            <person name="Kono N."/>
            <person name="Arakawa K."/>
        </authorList>
    </citation>
    <scope>NUCLEOTIDE SEQUENCE [LARGE SCALE GENOMIC DNA]</scope>
</reference>
<evidence type="ECO:0000313" key="2">
    <source>
        <dbReference type="Proteomes" id="UP001054945"/>
    </source>
</evidence>
<name>A0AAV4S023_CAEEX</name>
<accession>A0AAV4S023</accession>
<gene>
    <name evidence="1" type="ORF">CEXT_813851</name>
</gene>
<dbReference type="Proteomes" id="UP001054945">
    <property type="component" value="Unassembled WGS sequence"/>
</dbReference>
<dbReference type="AlphaFoldDB" id="A0AAV4S023"/>